<sequence length="498" mass="56726">MITLKQLLLGTLFLAGNVFVMAQERVATEIISDKVKGTFHQFVEEKEGSVYAIMVKGKNYFLRKFDSETLEIQDEWEVGKFKYEGQKTEFKTAVVSKEGFHLIYEAYNPVRRKIYFLEKFVSRAGEARPNREVASVDNITENYKVKFLVSEDKSRFSIVTPPGKNVAPKAFVFDDQLNLQWEQSYGNPFKDGNFTITQTELSNDGDVLVVGYRDDGRFKEYEIKTSTKYGVLRIDKEKNMMVYDLSHLNKTFHGLSVKPDLTEGFVLTGFYADDEDGYPYGLYYSQLSKNTFKPTIERLQSGKSANSNDLDQSFDILHAAMGGRMKEGFASFRCKDFTKFENGNIAVVAERDYVNSLPGAYRNRFVGEIVVFSFNPKGQLLWVKSIPKKQTDNNMGTVSYVFHMENNEVFLLYNDDVRNAQSINEGMGNQYSNFGRKFGLIGAKIDADGNMTLESIQNSDGKYFYVKTASAYSSASQGLFAVRVKYAVDGVRLSRFKF</sequence>
<feature type="signal peptide" evidence="1">
    <location>
        <begin position="1"/>
        <end position="22"/>
    </location>
</feature>
<reference evidence="2 3" key="1">
    <citation type="journal article" date="2012" name="Stand. Genomic Sci.">
        <title>Genome sequence of the orange-pigmented seawater bacterium Owenweeksia hongkongensis type strain (UST20020801(T)).</title>
        <authorList>
            <person name="Riedel T."/>
            <person name="Held B."/>
            <person name="Nolan M."/>
            <person name="Lucas S."/>
            <person name="Lapidus A."/>
            <person name="Tice H."/>
            <person name="Del Rio T.G."/>
            <person name="Cheng J.F."/>
            <person name="Han C."/>
            <person name="Tapia R."/>
            <person name="Goodwin L.A."/>
            <person name="Pitluck S."/>
            <person name="Liolios K."/>
            <person name="Mavromatis K."/>
            <person name="Pagani I."/>
            <person name="Ivanova N."/>
            <person name="Mikhailova N."/>
            <person name="Pati A."/>
            <person name="Chen A."/>
            <person name="Palaniappan K."/>
            <person name="Rohde M."/>
            <person name="Tindall B.J."/>
            <person name="Detter J.C."/>
            <person name="Goker M."/>
            <person name="Woyke T."/>
            <person name="Bristow J."/>
            <person name="Eisen J.A."/>
            <person name="Markowitz V."/>
            <person name="Hugenholtz P."/>
            <person name="Klenk H.P."/>
            <person name="Kyrpides N.C."/>
        </authorList>
    </citation>
    <scope>NUCLEOTIDE SEQUENCE</scope>
    <source>
        <strain evidence="3">DSM 17368 / JCM 12287 / NRRL B-23963</strain>
    </source>
</reference>
<proteinExistence type="predicted"/>
<dbReference type="EMBL" id="CP003156">
    <property type="protein sequence ID" value="AEV33804.1"/>
    <property type="molecule type" value="Genomic_DNA"/>
</dbReference>
<accession>G8R0S7</accession>
<evidence type="ECO:0000313" key="2">
    <source>
        <dbReference type="EMBL" id="AEV33804.1"/>
    </source>
</evidence>
<keyword evidence="1" id="KW-0732">Signal</keyword>
<dbReference type="RefSeq" id="WP_014203153.1">
    <property type="nucleotide sequence ID" value="NC_016599.1"/>
</dbReference>
<dbReference type="STRING" id="926562.Oweho_2844"/>
<evidence type="ECO:0000256" key="1">
    <source>
        <dbReference type="SAM" id="SignalP"/>
    </source>
</evidence>
<dbReference type="OrthoDB" id="1403331at2"/>
<dbReference type="KEGG" id="oho:Oweho_2844"/>
<dbReference type="AlphaFoldDB" id="G8R0S7"/>
<gene>
    <name evidence="2" type="ordered locus">Oweho_2844</name>
</gene>
<dbReference type="HOGENOM" id="CLU_547300_0_0_10"/>
<evidence type="ECO:0000313" key="3">
    <source>
        <dbReference type="Proteomes" id="UP000005631"/>
    </source>
</evidence>
<organism evidence="2 3">
    <name type="scientific">Owenweeksia hongkongensis (strain DSM 17368 / CIP 108786 / JCM 12287 / NRRL B-23963 / UST20020801)</name>
    <dbReference type="NCBI Taxonomy" id="926562"/>
    <lineage>
        <taxon>Bacteria</taxon>
        <taxon>Pseudomonadati</taxon>
        <taxon>Bacteroidota</taxon>
        <taxon>Flavobacteriia</taxon>
        <taxon>Flavobacteriales</taxon>
        <taxon>Owenweeksiaceae</taxon>
        <taxon>Owenweeksia</taxon>
    </lineage>
</organism>
<protein>
    <submittedName>
        <fullName evidence="2">Uncharacterized protein</fullName>
    </submittedName>
</protein>
<name>G8R0S7_OWEHD</name>
<feature type="chain" id="PRO_5003514512" evidence="1">
    <location>
        <begin position="23"/>
        <end position="498"/>
    </location>
</feature>
<keyword evidence="3" id="KW-1185">Reference proteome</keyword>
<dbReference type="Proteomes" id="UP000005631">
    <property type="component" value="Chromosome"/>
</dbReference>